<dbReference type="Gene3D" id="3.60.21.10">
    <property type="match status" value="1"/>
</dbReference>
<accession>A0AAJ0GBK5</accession>
<dbReference type="PANTHER" id="PTHR12905:SF0">
    <property type="entry name" value="CALCINEURIN-LIKE PHOSPHOESTERASE DOMAIN-CONTAINING PROTEIN"/>
    <property type="match status" value="1"/>
</dbReference>
<protein>
    <recommendedName>
        <fullName evidence="1">Calcineurin-like phosphoesterase domain-containing protein</fullName>
    </recommendedName>
</protein>
<comment type="caution">
    <text evidence="2">The sequence shown here is derived from an EMBL/GenBank/DDBJ whole genome shotgun (WGS) entry which is preliminary data.</text>
</comment>
<sequence>MAKTIETRVLIISDTHFALLSSQDEASTFPVPPFKSPLPSADLFIHCGDLTYTGKIEQYHKALDMLKEIDAPVKLVIAGNHDLTLDGDGFVLNHLEKHGAQGAWKPTHSRDDAEDIIREARDLWLSPTGRARKEGVQLLKEGTHDIDLPNGAHVRVYASSYTPEFCDWAFAYGHDEDRFNTSESSLGDAVNVATNPIPSFDNAEGPIDICITHGPPYKILDEVDRGNVPVGCPHLLKAIMRARPLVHCFGHIHEGWGGVKVTWSHDVDSIAAA</sequence>
<dbReference type="CDD" id="cd07379">
    <property type="entry name" value="MPP_239FB"/>
    <property type="match status" value="1"/>
</dbReference>
<dbReference type="InterPro" id="IPR004843">
    <property type="entry name" value="Calcineurin-like_PHP"/>
</dbReference>
<dbReference type="Proteomes" id="UP001271007">
    <property type="component" value="Unassembled WGS sequence"/>
</dbReference>
<dbReference type="InterPro" id="IPR029052">
    <property type="entry name" value="Metallo-depent_PP-like"/>
</dbReference>
<evidence type="ECO:0000313" key="2">
    <source>
        <dbReference type="EMBL" id="KAK3052090.1"/>
    </source>
</evidence>
<dbReference type="SUPFAM" id="SSF56300">
    <property type="entry name" value="Metallo-dependent phosphatases"/>
    <property type="match status" value="1"/>
</dbReference>
<gene>
    <name evidence="2" type="ORF">LTR09_006682</name>
</gene>
<dbReference type="EMBL" id="JAWDJX010000022">
    <property type="protein sequence ID" value="KAK3052090.1"/>
    <property type="molecule type" value="Genomic_DNA"/>
</dbReference>
<evidence type="ECO:0000259" key="1">
    <source>
        <dbReference type="Pfam" id="PF00149"/>
    </source>
</evidence>
<dbReference type="InterPro" id="IPR051693">
    <property type="entry name" value="UPF0046_metallophosphoest"/>
</dbReference>
<dbReference type="GO" id="GO:0016787">
    <property type="term" value="F:hydrolase activity"/>
    <property type="evidence" value="ECO:0007669"/>
    <property type="project" value="InterPro"/>
</dbReference>
<proteinExistence type="predicted"/>
<dbReference type="AlphaFoldDB" id="A0AAJ0GBK5"/>
<keyword evidence="3" id="KW-1185">Reference proteome</keyword>
<organism evidence="2 3">
    <name type="scientific">Extremus antarcticus</name>
    <dbReference type="NCBI Taxonomy" id="702011"/>
    <lineage>
        <taxon>Eukaryota</taxon>
        <taxon>Fungi</taxon>
        <taxon>Dikarya</taxon>
        <taxon>Ascomycota</taxon>
        <taxon>Pezizomycotina</taxon>
        <taxon>Dothideomycetes</taxon>
        <taxon>Dothideomycetidae</taxon>
        <taxon>Mycosphaerellales</taxon>
        <taxon>Extremaceae</taxon>
        <taxon>Extremus</taxon>
    </lineage>
</organism>
<feature type="domain" description="Calcineurin-like phosphoesterase" evidence="1">
    <location>
        <begin position="8"/>
        <end position="254"/>
    </location>
</feature>
<dbReference type="Pfam" id="PF00149">
    <property type="entry name" value="Metallophos"/>
    <property type="match status" value="1"/>
</dbReference>
<dbReference type="PANTHER" id="PTHR12905">
    <property type="entry name" value="METALLOPHOSPHOESTERASE"/>
    <property type="match status" value="1"/>
</dbReference>
<reference evidence="2" key="1">
    <citation type="submission" date="2023-04" db="EMBL/GenBank/DDBJ databases">
        <title>Black Yeasts Isolated from many extreme environments.</title>
        <authorList>
            <person name="Coleine C."/>
            <person name="Stajich J.E."/>
            <person name="Selbmann L."/>
        </authorList>
    </citation>
    <scope>NUCLEOTIDE SEQUENCE</scope>
    <source>
        <strain evidence="2">CCFEE 5312</strain>
    </source>
</reference>
<name>A0AAJ0GBK5_9PEZI</name>
<evidence type="ECO:0000313" key="3">
    <source>
        <dbReference type="Proteomes" id="UP001271007"/>
    </source>
</evidence>